<reference evidence="3 4" key="2">
    <citation type="submission" date="2019-01" db="EMBL/GenBank/DDBJ databases">
        <title>The decoding of complex shrimp genome reveals the adaptation for benthos swimmer, frequently molting mechanism and breeding impact on genome.</title>
        <authorList>
            <person name="Sun Y."/>
            <person name="Gao Y."/>
            <person name="Yu Y."/>
        </authorList>
    </citation>
    <scope>NUCLEOTIDE SEQUENCE [LARGE SCALE GENOMIC DNA]</scope>
    <source>
        <tissue evidence="3">Muscle</tissue>
    </source>
</reference>
<gene>
    <name evidence="3" type="ORF">C7M84_012307</name>
</gene>
<accession>A0A423SZD2</accession>
<dbReference type="PANTHER" id="PTHR10157">
    <property type="entry name" value="DOPAMINE BETA HYDROXYLASE RELATED"/>
    <property type="match status" value="1"/>
</dbReference>
<evidence type="ECO:0000259" key="2">
    <source>
        <dbReference type="PROSITE" id="PS50836"/>
    </source>
</evidence>
<evidence type="ECO:0000313" key="4">
    <source>
        <dbReference type="Proteomes" id="UP000283509"/>
    </source>
</evidence>
<evidence type="ECO:0000313" key="3">
    <source>
        <dbReference type="EMBL" id="ROT69493.1"/>
    </source>
</evidence>
<reference evidence="3 4" key="1">
    <citation type="submission" date="2018-04" db="EMBL/GenBank/DDBJ databases">
        <authorList>
            <person name="Zhang X."/>
            <person name="Yuan J."/>
            <person name="Li F."/>
            <person name="Xiang J."/>
        </authorList>
    </citation>
    <scope>NUCLEOTIDE SEQUENCE [LARGE SCALE GENOMIC DNA]</scope>
    <source>
        <tissue evidence="3">Muscle</tissue>
    </source>
</reference>
<keyword evidence="1" id="KW-0732">Signal</keyword>
<dbReference type="AlphaFoldDB" id="A0A423SZD2"/>
<comment type="caution">
    <text evidence="3">The sequence shown here is derived from an EMBL/GenBank/DDBJ whole genome shotgun (WGS) entry which is preliminary data.</text>
</comment>
<dbReference type="GO" id="GO:0042420">
    <property type="term" value="P:dopamine catabolic process"/>
    <property type="evidence" value="ECO:0007669"/>
    <property type="project" value="TreeGrafter"/>
</dbReference>
<name>A0A423SZD2_PENVA</name>
<proteinExistence type="predicted"/>
<dbReference type="EMBL" id="QCYY01002560">
    <property type="protein sequence ID" value="ROT69493.1"/>
    <property type="molecule type" value="Genomic_DNA"/>
</dbReference>
<dbReference type="InterPro" id="IPR000945">
    <property type="entry name" value="DBH-like"/>
</dbReference>
<dbReference type="CDD" id="cd09631">
    <property type="entry name" value="DOMON_DOH"/>
    <property type="match status" value="1"/>
</dbReference>
<dbReference type="GO" id="GO:0030667">
    <property type="term" value="C:secretory granule membrane"/>
    <property type="evidence" value="ECO:0007669"/>
    <property type="project" value="TreeGrafter"/>
</dbReference>
<dbReference type="GO" id="GO:0042421">
    <property type="term" value="P:norepinephrine biosynthetic process"/>
    <property type="evidence" value="ECO:0007669"/>
    <property type="project" value="TreeGrafter"/>
</dbReference>
<protein>
    <submittedName>
        <fullName evidence="3">Dopamine beta hydroxylase</fullName>
    </submittedName>
</protein>
<dbReference type="OrthoDB" id="10003276at2759"/>
<dbReference type="InterPro" id="IPR045266">
    <property type="entry name" value="DOH_DOMON"/>
</dbReference>
<dbReference type="GO" id="GO:0005615">
    <property type="term" value="C:extracellular space"/>
    <property type="evidence" value="ECO:0007669"/>
    <property type="project" value="TreeGrafter"/>
</dbReference>
<dbReference type="InterPro" id="IPR005018">
    <property type="entry name" value="DOMON_domain"/>
</dbReference>
<dbReference type="GO" id="GO:0006589">
    <property type="term" value="P:octopamine biosynthetic process"/>
    <property type="evidence" value="ECO:0007669"/>
    <property type="project" value="TreeGrafter"/>
</dbReference>
<evidence type="ECO:0000256" key="1">
    <source>
        <dbReference type="SAM" id="SignalP"/>
    </source>
</evidence>
<dbReference type="Pfam" id="PF03351">
    <property type="entry name" value="DOMON"/>
    <property type="match status" value="1"/>
</dbReference>
<keyword evidence="4" id="KW-1185">Reference proteome</keyword>
<dbReference type="GO" id="GO:0005507">
    <property type="term" value="F:copper ion binding"/>
    <property type="evidence" value="ECO:0007669"/>
    <property type="project" value="TreeGrafter"/>
</dbReference>
<feature type="domain" description="DOMON" evidence="2">
    <location>
        <begin position="47"/>
        <end position="109"/>
    </location>
</feature>
<dbReference type="GO" id="GO:0004500">
    <property type="term" value="F:dopamine beta-monooxygenase activity"/>
    <property type="evidence" value="ECO:0007669"/>
    <property type="project" value="InterPro"/>
</dbReference>
<dbReference type="PROSITE" id="PS50836">
    <property type="entry name" value="DOMON"/>
    <property type="match status" value="1"/>
</dbReference>
<organism evidence="3 4">
    <name type="scientific">Penaeus vannamei</name>
    <name type="common">Whiteleg shrimp</name>
    <name type="synonym">Litopenaeus vannamei</name>
    <dbReference type="NCBI Taxonomy" id="6689"/>
    <lineage>
        <taxon>Eukaryota</taxon>
        <taxon>Metazoa</taxon>
        <taxon>Ecdysozoa</taxon>
        <taxon>Arthropoda</taxon>
        <taxon>Crustacea</taxon>
        <taxon>Multicrustacea</taxon>
        <taxon>Malacostraca</taxon>
        <taxon>Eumalacostraca</taxon>
        <taxon>Eucarida</taxon>
        <taxon>Decapoda</taxon>
        <taxon>Dendrobranchiata</taxon>
        <taxon>Penaeoidea</taxon>
        <taxon>Penaeidae</taxon>
        <taxon>Penaeus</taxon>
    </lineage>
</organism>
<feature type="chain" id="PRO_5019084463" evidence="1">
    <location>
        <begin position="22"/>
        <end position="109"/>
    </location>
</feature>
<dbReference type="Proteomes" id="UP000283509">
    <property type="component" value="Unassembled WGS sequence"/>
</dbReference>
<feature type="signal peptide" evidence="1">
    <location>
        <begin position="1"/>
        <end position="21"/>
    </location>
</feature>
<dbReference type="PANTHER" id="PTHR10157:SF23">
    <property type="entry name" value="MOXD1 HOMOLOG 1"/>
    <property type="match status" value="1"/>
</dbReference>
<sequence length="109" mass="11679">MLPIIAWGIVLAAHNVGVASSVGVVGLSSDSLPPLAFVHRAMMDQRGAYFMLWTPLEERLVVEVQVATRGYVGLGFSPTGGMKGADVVLGWVDDKGFLHFQLATLPRLT</sequence>